<sequence length="47" mass="5490">MTDWSYWGWEKAIAPLHHFQNAIAPLPYRKNIQPAWDSNPTLIAQVL</sequence>
<dbReference type="EMBL" id="JACJPW010000001">
    <property type="protein sequence ID" value="MBD2179649.1"/>
    <property type="molecule type" value="Genomic_DNA"/>
</dbReference>
<proteinExistence type="predicted"/>
<evidence type="ECO:0000313" key="1">
    <source>
        <dbReference type="EMBL" id="MBD2179649.1"/>
    </source>
</evidence>
<comment type="caution">
    <text evidence="1">The sequence shown here is derived from an EMBL/GenBank/DDBJ whole genome shotgun (WGS) entry which is preliminary data.</text>
</comment>
<dbReference type="Proteomes" id="UP000641646">
    <property type="component" value="Unassembled WGS sequence"/>
</dbReference>
<gene>
    <name evidence="1" type="ORF">H6G03_00745</name>
</gene>
<organism evidence="1 2">
    <name type="scientific">Aerosakkonema funiforme FACHB-1375</name>
    <dbReference type="NCBI Taxonomy" id="2949571"/>
    <lineage>
        <taxon>Bacteria</taxon>
        <taxon>Bacillati</taxon>
        <taxon>Cyanobacteriota</taxon>
        <taxon>Cyanophyceae</taxon>
        <taxon>Oscillatoriophycideae</taxon>
        <taxon>Aerosakkonematales</taxon>
        <taxon>Aerosakkonemataceae</taxon>
        <taxon>Aerosakkonema</taxon>
    </lineage>
</organism>
<reference evidence="1" key="1">
    <citation type="journal article" date="2015" name="ISME J.">
        <title>Draft Genome Sequence of Streptomyces incarnatus NRRL8089, which Produces the Nucleoside Antibiotic Sinefungin.</title>
        <authorList>
            <person name="Oshima K."/>
            <person name="Hattori M."/>
            <person name="Shimizu H."/>
            <person name="Fukuda K."/>
            <person name="Nemoto M."/>
            <person name="Inagaki K."/>
            <person name="Tamura T."/>
        </authorList>
    </citation>
    <scope>NUCLEOTIDE SEQUENCE</scope>
    <source>
        <strain evidence="1">FACHB-1375</strain>
    </source>
</reference>
<keyword evidence="2" id="KW-1185">Reference proteome</keyword>
<accession>A0A926ZEG9</accession>
<dbReference type="AlphaFoldDB" id="A0A926ZEG9"/>
<reference evidence="1" key="2">
    <citation type="submission" date="2020-08" db="EMBL/GenBank/DDBJ databases">
        <authorList>
            <person name="Chen M."/>
            <person name="Teng W."/>
            <person name="Zhao L."/>
            <person name="Hu C."/>
            <person name="Zhou Y."/>
            <person name="Han B."/>
            <person name="Song L."/>
            <person name="Shu W."/>
        </authorList>
    </citation>
    <scope>NUCLEOTIDE SEQUENCE</scope>
    <source>
        <strain evidence="1">FACHB-1375</strain>
    </source>
</reference>
<evidence type="ECO:0000313" key="2">
    <source>
        <dbReference type="Proteomes" id="UP000641646"/>
    </source>
</evidence>
<name>A0A926ZEG9_9CYAN</name>
<dbReference type="RefSeq" id="WP_190461036.1">
    <property type="nucleotide sequence ID" value="NZ_JACJPW010000001.1"/>
</dbReference>
<protein>
    <submittedName>
        <fullName evidence="1">Uncharacterized protein</fullName>
    </submittedName>
</protein>